<comment type="caution">
    <text evidence="1">The sequence shown here is derived from an EMBL/GenBank/DDBJ whole genome shotgun (WGS) entry which is preliminary data.</text>
</comment>
<organism evidence="1 2">
    <name type="scientific">Stephania yunnanensis</name>
    <dbReference type="NCBI Taxonomy" id="152371"/>
    <lineage>
        <taxon>Eukaryota</taxon>
        <taxon>Viridiplantae</taxon>
        <taxon>Streptophyta</taxon>
        <taxon>Embryophyta</taxon>
        <taxon>Tracheophyta</taxon>
        <taxon>Spermatophyta</taxon>
        <taxon>Magnoliopsida</taxon>
        <taxon>Ranunculales</taxon>
        <taxon>Menispermaceae</taxon>
        <taxon>Menispermoideae</taxon>
        <taxon>Cissampelideae</taxon>
        <taxon>Stephania</taxon>
    </lineage>
</organism>
<reference evidence="1 2" key="1">
    <citation type="submission" date="2024-01" db="EMBL/GenBank/DDBJ databases">
        <title>Genome assemblies of Stephania.</title>
        <authorList>
            <person name="Yang L."/>
        </authorList>
    </citation>
    <scope>NUCLEOTIDE SEQUENCE [LARGE SCALE GENOMIC DNA]</scope>
    <source>
        <strain evidence="1">YNDBR</strain>
        <tissue evidence="1">Leaf</tissue>
    </source>
</reference>
<dbReference type="PANTHER" id="PTHR28570">
    <property type="entry name" value="ASPARTYL AMINOPEPTIDASE"/>
    <property type="match status" value="1"/>
</dbReference>
<dbReference type="EMBL" id="JBBNAF010000002">
    <property type="protein sequence ID" value="KAK9162784.1"/>
    <property type="molecule type" value="Genomic_DNA"/>
</dbReference>
<dbReference type="InterPro" id="IPR001948">
    <property type="entry name" value="Peptidase_M18"/>
</dbReference>
<dbReference type="Proteomes" id="UP001420932">
    <property type="component" value="Unassembled WGS sequence"/>
</dbReference>
<proteinExistence type="predicted"/>
<dbReference type="GO" id="GO:0004177">
    <property type="term" value="F:aminopeptidase activity"/>
    <property type="evidence" value="ECO:0007669"/>
    <property type="project" value="InterPro"/>
</dbReference>
<accession>A0AAP0L424</accession>
<keyword evidence="2" id="KW-1185">Reference proteome</keyword>
<dbReference type="GO" id="GO:0008270">
    <property type="term" value="F:zinc ion binding"/>
    <property type="evidence" value="ECO:0007669"/>
    <property type="project" value="InterPro"/>
</dbReference>
<gene>
    <name evidence="1" type="ORF">Syun_003686</name>
</gene>
<dbReference type="AlphaFoldDB" id="A0AAP0L424"/>
<evidence type="ECO:0000313" key="2">
    <source>
        <dbReference type="Proteomes" id="UP001420932"/>
    </source>
</evidence>
<dbReference type="GO" id="GO:0006508">
    <property type="term" value="P:proteolysis"/>
    <property type="evidence" value="ECO:0007669"/>
    <property type="project" value="InterPro"/>
</dbReference>
<dbReference type="Gene3D" id="3.40.630.10">
    <property type="entry name" value="Zn peptidases"/>
    <property type="match status" value="1"/>
</dbReference>
<dbReference type="PANTHER" id="PTHR28570:SF16">
    <property type="entry name" value="ASPARTYL AMINOPEPTIDASE-RELATED"/>
    <property type="match status" value="1"/>
</dbReference>
<evidence type="ECO:0000313" key="1">
    <source>
        <dbReference type="EMBL" id="KAK9162784.1"/>
    </source>
</evidence>
<dbReference type="Pfam" id="PF02127">
    <property type="entry name" value="Peptidase_M18"/>
    <property type="match status" value="1"/>
</dbReference>
<name>A0AAP0L424_9MAGN</name>
<protein>
    <submittedName>
        <fullName evidence="1">Uncharacterized protein</fullName>
    </submittedName>
</protein>
<sequence length="111" mass="12471">MLNLESNCLRLYSRVRELLASEVSCKPDDICDFELQACDTQPSVLGGAMKEFIFSGRLHNLCISFNNVQGPQLRKGGKAKEGVRVKIRMKTWPTIPIYLDVSGAMHRMLPS</sequence>